<dbReference type="Pfam" id="PF04714">
    <property type="entry name" value="BCL_N"/>
    <property type="match status" value="1"/>
</dbReference>
<proteinExistence type="inferred from homology"/>
<evidence type="ECO:0000313" key="4">
    <source>
        <dbReference type="Proteomes" id="UP000694727"/>
    </source>
</evidence>
<dbReference type="Proteomes" id="UP000694727">
    <property type="component" value="Unplaced"/>
</dbReference>
<evidence type="ECO:0000256" key="1">
    <source>
        <dbReference type="ARBA" id="ARBA00010326"/>
    </source>
</evidence>
<gene>
    <name evidence="3" type="primary">BCL7C</name>
</gene>
<name>A0A8D0SAL1_PIG</name>
<dbReference type="PANTHER" id="PTHR12767:SF10">
    <property type="entry name" value="B-CELL CLL_LYMPHOMA 7 PROTEIN FAMILY MEMBER C"/>
    <property type="match status" value="1"/>
</dbReference>
<evidence type="ECO:0000256" key="2">
    <source>
        <dbReference type="SAM" id="MobiDB-lite"/>
    </source>
</evidence>
<feature type="compositionally biased region" description="Low complexity" evidence="2">
    <location>
        <begin position="43"/>
        <end position="53"/>
    </location>
</feature>
<organism evidence="3 4">
    <name type="scientific">Sus scrofa</name>
    <name type="common">Pig</name>
    <dbReference type="NCBI Taxonomy" id="9823"/>
    <lineage>
        <taxon>Eukaryota</taxon>
        <taxon>Metazoa</taxon>
        <taxon>Chordata</taxon>
        <taxon>Craniata</taxon>
        <taxon>Vertebrata</taxon>
        <taxon>Euteleostomi</taxon>
        <taxon>Mammalia</taxon>
        <taxon>Eutheria</taxon>
        <taxon>Laurasiatheria</taxon>
        <taxon>Artiodactyla</taxon>
        <taxon>Suina</taxon>
        <taxon>Suidae</taxon>
        <taxon>Sus</taxon>
    </lineage>
</organism>
<evidence type="ECO:0000313" key="3">
    <source>
        <dbReference type="Ensembl" id="ENSSSCP00025029255.1"/>
    </source>
</evidence>
<accession>A0A8D0SAL1</accession>
<dbReference type="GO" id="GO:0016514">
    <property type="term" value="C:SWI/SNF complex"/>
    <property type="evidence" value="ECO:0007669"/>
    <property type="project" value="UniProtKB-ARBA"/>
</dbReference>
<dbReference type="AlphaFoldDB" id="A0A8D0SAL1"/>
<feature type="region of interest" description="Disordered" evidence="2">
    <location>
        <begin position="32"/>
        <end position="53"/>
    </location>
</feature>
<protein>
    <submittedName>
        <fullName evidence="3">BAF chromatin remodeling complex subunit BCL7C</fullName>
    </submittedName>
</protein>
<sequence>MAGRTVRAETRSRAKDDIKKVMATIEKVRRWSVGGQVAAQSDPEAASGGAGAPVPEGGALSSCSISTVCRGCWLGFGAAVGNEGGDWAPQTQPFLLLLPQMRTVTRASIQKAPCKRARSPALGAPPSPAALCHLPDHRKGSLRMLSPHSWARREVGPGASQEPSPLCLVLSKVAAPHLSSVWSPSCVESSGDHP</sequence>
<dbReference type="PANTHER" id="PTHR12767">
    <property type="entry name" value="BCL7 RELATED"/>
    <property type="match status" value="1"/>
</dbReference>
<dbReference type="Ensembl" id="ENSSSCT00025068088.1">
    <property type="protein sequence ID" value="ENSSSCP00025029255.1"/>
    <property type="gene ID" value="ENSSSCG00025049879.1"/>
</dbReference>
<comment type="similarity">
    <text evidence="1">Belongs to the BCL7 family.</text>
</comment>
<dbReference type="InterPro" id="IPR006804">
    <property type="entry name" value="BCL7"/>
</dbReference>
<reference evidence="3" key="1">
    <citation type="submission" date="2025-08" db="UniProtKB">
        <authorList>
            <consortium name="Ensembl"/>
        </authorList>
    </citation>
    <scope>IDENTIFICATION</scope>
</reference>